<sequence>MWHAIVDRVHYHFHFVYLQLQDGDCRRFVLKPSEEAYVLARCRHHRGFYDGFCPFVGQRYASDDARMNVRQVATRLFADAAPQLCEKKEEDEKDRKENENRRSSLILPRCSSPEPEYPDMSKIMRQASLAITEASACSPMIERCDR</sequence>
<organism evidence="2 3">
    <name type="scientific">Cutaneotrichosporon spelunceum</name>
    <dbReference type="NCBI Taxonomy" id="1672016"/>
    <lineage>
        <taxon>Eukaryota</taxon>
        <taxon>Fungi</taxon>
        <taxon>Dikarya</taxon>
        <taxon>Basidiomycota</taxon>
        <taxon>Agaricomycotina</taxon>
        <taxon>Tremellomycetes</taxon>
        <taxon>Trichosporonales</taxon>
        <taxon>Trichosporonaceae</taxon>
        <taxon>Cutaneotrichosporon</taxon>
    </lineage>
</organism>
<gene>
    <name evidence="2" type="ORF">CspeluHIS016_0205020</name>
</gene>
<dbReference type="EMBL" id="BTCM01000002">
    <property type="protein sequence ID" value="GMK55446.1"/>
    <property type="molecule type" value="Genomic_DNA"/>
</dbReference>
<accession>A0AAD3YA06</accession>
<evidence type="ECO:0000313" key="2">
    <source>
        <dbReference type="EMBL" id="GMK55446.1"/>
    </source>
</evidence>
<evidence type="ECO:0000313" key="3">
    <source>
        <dbReference type="Proteomes" id="UP001222932"/>
    </source>
</evidence>
<proteinExistence type="predicted"/>
<evidence type="ECO:0000256" key="1">
    <source>
        <dbReference type="SAM" id="MobiDB-lite"/>
    </source>
</evidence>
<feature type="region of interest" description="Disordered" evidence="1">
    <location>
        <begin position="87"/>
        <end position="118"/>
    </location>
</feature>
<dbReference type="Proteomes" id="UP001222932">
    <property type="component" value="Unassembled WGS sequence"/>
</dbReference>
<dbReference type="AlphaFoldDB" id="A0AAD3YA06"/>
<name>A0AAD3YA06_9TREE</name>
<protein>
    <submittedName>
        <fullName evidence="2">Uncharacterized protein</fullName>
    </submittedName>
</protein>
<comment type="caution">
    <text evidence="2">The sequence shown here is derived from an EMBL/GenBank/DDBJ whole genome shotgun (WGS) entry which is preliminary data.</text>
</comment>
<reference evidence="2" key="1">
    <citation type="journal article" date="2023" name="BMC Genomics">
        <title>Chromosome-level genome assemblies of Cutaneotrichosporon spp. (Trichosporonales, Basidiomycota) reveal imbalanced evolution between nucleotide sequences and chromosome synteny.</title>
        <authorList>
            <person name="Kobayashi Y."/>
            <person name="Kayamori A."/>
            <person name="Aoki K."/>
            <person name="Shiwa Y."/>
            <person name="Matsutani M."/>
            <person name="Fujita N."/>
            <person name="Sugita T."/>
            <person name="Iwasaki W."/>
            <person name="Tanaka N."/>
            <person name="Takashima M."/>
        </authorList>
    </citation>
    <scope>NUCLEOTIDE SEQUENCE</scope>
    <source>
        <strain evidence="2">HIS016</strain>
    </source>
</reference>
<feature type="compositionally biased region" description="Basic and acidic residues" evidence="1">
    <location>
        <begin position="87"/>
        <end position="102"/>
    </location>
</feature>
<reference evidence="2" key="2">
    <citation type="submission" date="2023-06" db="EMBL/GenBank/DDBJ databases">
        <authorList>
            <person name="Kobayashi Y."/>
            <person name="Kayamori A."/>
            <person name="Aoki K."/>
            <person name="Shiwa Y."/>
            <person name="Fujita N."/>
            <person name="Sugita T."/>
            <person name="Iwasaki W."/>
            <person name="Tanaka N."/>
            <person name="Takashima M."/>
        </authorList>
    </citation>
    <scope>NUCLEOTIDE SEQUENCE</scope>
    <source>
        <strain evidence="2">HIS016</strain>
    </source>
</reference>
<keyword evidence="3" id="KW-1185">Reference proteome</keyword>